<dbReference type="STRING" id="1314785.A0A165C9D5"/>
<feature type="region of interest" description="Disordered" evidence="1">
    <location>
        <begin position="534"/>
        <end position="562"/>
    </location>
</feature>
<dbReference type="SUPFAM" id="SSF54277">
    <property type="entry name" value="CAD &amp; PB1 domains"/>
    <property type="match status" value="1"/>
</dbReference>
<dbReference type="EMBL" id="KV427652">
    <property type="protein sequence ID" value="KZT02427.1"/>
    <property type="molecule type" value="Genomic_DNA"/>
</dbReference>
<feature type="region of interest" description="Disordered" evidence="1">
    <location>
        <begin position="94"/>
        <end position="115"/>
    </location>
</feature>
<keyword evidence="4" id="KW-1185">Reference proteome</keyword>
<feature type="compositionally biased region" description="Basic and acidic residues" evidence="1">
    <location>
        <begin position="549"/>
        <end position="558"/>
    </location>
</feature>
<feature type="compositionally biased region" description="Low complexity" evidence="1">
    <location>
        <begin position="617"/>
        <end position="627"/>
    </location>
</feature>
<feature type="compositionally biased region" description="Basic residues" evidence="1">
    <location>
        <begin position="461"/>
        <end position="473"/>
    </location>
</feature>
<proteinExistence type="predicted"/>
<evidence type="ECO:0000313" key="3">
    <source>
        <dbReference type="EMBL" id="KZT02427.1"/>
    </source>
</evidence>
<feature type="domain" description="PB1" evidence="2">
    <location>
        <begin position="5"/>
        <end position="92"/>
    </location>
</feature>
<gene>
    <name evidence="3" type="ORF">LAESUDRAFT_661811</name>
</gene>
<dbReference type="Proteomes" id="UP000076871">
    <property type="component" value="Unassembled WGS sequence"/>
</dbReference>
<dbReference type="RefSeq" id="XP_040760167.1">
    <property type="nucleotide sequence ID" value="XM_040904955.1"/>
</dbReference>
<dbReference type="PROSITE" id="PS51745">
    <property type="entry name" value="PB1"/>
    <property type="match status" value="1"/>
</dbReference>
<feature type="region of interest" description="Disordered" evidence="1">
    <location>
        <begin position="246"/>
        <end position="298"/>
    </location>
</feature>
<organism evidence="3 4">
    <name type="scientific">Laetiporus sulphureus 93-53</name>
    <dbReference type="NCBI Taxonomy" id="1314785"/>
    <lineage>
        <taxon>Eukaryota</taxon>
        <taxon>Fungi</taxon>
        <taxon>Dikarya</taxon>
        <taxon>Basidiomycota</taxon>
        <taxon>Agaricomycotina</taxon>
        <taxon>Agaricomycetes</taxon>
        <taxon>Polyporales</taxon>
        <taxon>Laetiporus</taxon>
    </lineage>
</organism>
<protein>
    <recommendedName>
        <fullName evidence="2">PB1 domain-containing protein</fullName>
    </recommendedName>
</protein>
<evidence type="ECO:0000256" key="1">
    <source>
        <dbReference type="SAM" id="MobiDB-lite"/>
    </source>
</evidence>
<feature type="compositionally biased region" description="Polar residues" evidence="1">
    <location>
        <begin position="288"/>
        <end position="298"/>
    </location>
</feature>
<accession>A0A165C9D5</accession>
<dbReference type="Gene3D" id="3.10.20.90">
    <property type="entry name" value="Phosphatidylinositol 3-kinase Catalytic Subunit, Chain A, domain 1"/>
    <property type="match status" value="1"/>
</dbReference>
<feature type="compositionally biased region" description="Polar residues" evidence="1">
    <location>
        <begin position="209"/>
        <end position="222"/>
    </location>
</feature>
<feature type="region of interest" description="Disordered" evidence="1">
    <location>
        <begin position="617"/>
        <end position="642"/>
    </location>
</feature>
<dbReference type="AlphaFoldDB" id="A0A165C9D5"/>
<sequence>MSLPQLQIKLHRPSDGLIRKITFDTPPSWTTLAAKIEALYHITQADVAVSYLDADGDEITLSSESELQEYYRTLPPGAPGESKVAKLTVRDLGAERNKPLPSTPPTGSSNLHGGFRNTFGVPMMFDVEEEEEWQRVPQALSSLFGVGRDESVGSGPHAFVETIDSEIGGSQAQEQDRDDIVDAITIPDSELTETTPAPTQDKDKGKARANSSQESVIGSQTPDKYPIHVVDLNAMDIDDILEKGRTSPISRSEPVPGQAPRASTASSSTVSDSEAPEPPLPDLENLGNPMSSATSRAPSATVSLTNDVANLFSTLSAVIASHPELSEGVRNLVRNAANGTYWQAHRQAVSRATDDLRRTAEASSADAVRIASEARRAAEEAAGRRVAEAIANVVRAIGDVAGTTANPSDAAPSTSTAHGAQRSFSERRPATFPFPPDFQMAMESLSDLADPRAWMSERGGRRGHGFRHRHGRYSMHQTASAPGSAYASKKQTDKDKGKGKAPAQTEAVPEPPAQIISAARGPYPQLEMLSVSPPRRHHTMHGTGTGTHRAQEASKSKENPAVSSITRRLGDMGFTEDKFPSIYAQVLARVPSQGELSREAEDSVVSDVLEDLLLMSPVQSPQPSGSGAHANQAEDGIPGAFP</sequence>
<name>A0A165C9D5_9APHY</name>
<dbReference type="OrthoDB" id="661148at2759"/>
<feature type="region of interest" description="Disordered" evidence="1">
    <location>
        <begin position="403"/>
        <end position="438"/>
    </location>
</feature>
<dbReference type="Pfam" id="PF00564">
    <property type="entry name" value="PB1"/>
    <property type="match status" value="1"/>
</dbReference>
<dbReference type="SMART" id="SM00666">
    <property type="entry name" value="PB1"/>
    <property type="match status" value="1"/>
</dbReference>
<feature type="compositionally biased region" description="Polar residues" evidence="1">
    <location>
        <begin position="403"/>
        <end position="418"/>
    </location>
</feature>
<feature type="region of interest" description="Disordered" evidence="1">
    <location>
        <begin position="455"/>
        <end position="514"/>
    </location>
</feature>
<reference evidence="3 4" key="1">
    <citation type="journal article" date="2016" name="Mol. Biol. Evol.">
        <title>Comparative Genomics of Early-Diverging Mushroom-Forming Fungi Provides Insights into the Origins of Lignocellulose Decay Capabilities.</title>
        <authorList>
            <person name="Nagy L.G."/>
            <person name="Riley R."/>
            <person name="Tritt A."/>
            <person name="Adam C."/>
            <person name="Daum C."/>
            <person name="Floudas D."/>
            <person name="Sun H."/>
            <person name="Yadav J.S."/>
            <person name="Pangilinan J."/>
            <person name="Larsson K.H."/>
            <person name="Matsuura K."/>
            <person name="Barry K."/>
            <person name="Labutti K."/>
            <person name="Kuo R."/>
            <person name="Ohm R.A."/>
            <person name="Bhattacharya S.S."/>
            <person name="Shirouzu T."/>
            <person name="Yoshinaga Y."/>
            <person name="Martin F.M."/>
            <person name="Grigoriev I.V."/>
            <person name="Hibbett D.S."/>
        </authorList>
    </citation>
    <scope>NUCLEOTIDE SEQUENCE [LARGE SCALE GENOMIC DNA]</scope>
    <source>
        <strain evidence="3 4">93-53</strain>
    </source>
</reference>
<dbReference type="GeneID" id="63821985"/>
<evidence type="ECO:0000313" key="4">
    <source>
        <dbReference type="Proteomes" id="UP000076871"/>
    </source>
</evidence>
<dbReference type="InParanoid" id="A0A165C9D5"/>
<dbReference type="InterPro" id="IPR053793">
    <property type="entry name" value="PB1-like"/>
</dbReference>
<dbReference type="InterPro" id="IPR000270">
    <property type="entry name" value="PB1_dom"/>
</dbReference>
<evidence type="ECO:0000259" key="2">
    <source>
        <dbReference type="PROSITE" id="PS51745"/>
    </source>
</evidence>
<feature type="compositionally biased region" description="Low complexity" evidence="1">
    <location>
        <begin position="262"/>
        <end position="273"/>
    </location>
</feature>
<feature type="region of interest" description="Disordered" evidence="1">
    <location>
        <begin position="185"/>
        <end position="222"/>
    </location>
</feature>